<evidence type="ECO:0000313" key="7">
    <source>
        <dbReference type="EMBL" id="OQO90131.1"/>
    </source>
</evidence>
<keyword evidence="4" id="KW-0749">Sporulation</keyword>
<evidence type="ECO:0000313" key="8">
    <source>
        <dbReference type="Proteomes" id="UP000192591"/>
    </source>
</evidence>
<evidence type="ECO:0000256" key="1">
    <source>
        <dbReference type="ARBA" id="ARBA00004431"/>
    </source>
</evidence>
<dbReference type="Proteomes" id="UP000192591">
    <property type="component" value="Unassembled WGS sequence"/>
</dbReference>
<dbReference type="GO" id="GO:0030435">
    <property type="term" value="P:sporulation resulting in formation of a cellular spore"/>
    <property type="evidence" value="ECO:0007669"/>
    <property type="project" value="UniProtKB-KW"/>
</dbReference>
<evidence type="ECO:0000256" key="5">
    <source>
        <dbReference type="ARBA" id="ARBA00023210"/>
    </source>
</evidence>
<comment type="subcellular location">
    <subcellularLocation>
        <location evidence="1">Cell septum</location>
    </subcellularLocation>
</comment>
<keyword evidence="5" id="KW-0717">Septation</keyword>
<dbReference type="EMBL" id="MWIH01000008">
    <property type="protein sequence ID" value="OQO90131.1"/>
    <property type="molecule type" value="Genomic_DNA"/>
</dbReference>
<comment type="caution">
    <text evidence="7">The sequence shown here is derived from an EMBL/GenBank/DDBJ whole genome shotgun (WGS) entry which is preliminary data.</text>
</comment>
<evidence type="ECO:0008006" key="9">
    <source>
        <dbReference type="Google" id="ProtNLM"/>
    </source>
</evidence>
<dbReference type="GO" id="GO:0000917">
    <property type="term" value="P:division septum assembly"/>
    <property type="evidence" value="ECO:0007669"/>
    <property type="project" value="UniProtKB-KW"/>
</dbReference>
<accession>A0A1V8ZZB7</accession>
<keyword evidence="8" id="KW-1185">Reference proteome</keyword>
<dbReference type="AlphaFoldDB" id="A0A1V8ZZB7"/>
<gene>
    <name evidence="7" type="ORF">B1813_18840</name>
</gene>
<name>A0A1V8ZZB7_SACPI</name>
<proteinExistence type="inferred from homology"/>
<dbReference type="GO" id="GO:0030428">
    <property type="term" value="C:cell septum"/>
    <property type="evidence" value="ECO:0007669"/>
    <property type="project" value="UniProtKB-SubCell"/>
</dbReference>
<reference evidence="7 8" key="1">
    <citation type="submission" date="2017-02" db="EMBL/GenBank/DDBJ databases">
        <title>Draft genome of Saccharomonospora sp. 154.</title>
        <authorList>
            <person name="Alonso-Carmona G.S."/>
            <person name="De La Haba R."/>
            <person name="Vera-Gargallo B."/>
            <person name="Sandoval-Trujillo A.H."/>
            <person name="Ramirez-Duran N."/>
            <person name="Ventosa A."/>
        </authorList>
    </citation>
    <scope>NUCLEOTIDE SEQUENCE [LARGE SCALE GENOMIC DNA]</scope>
    <source>
        <strain evidence="7 8">LRS4.154</strain>
    </source>
</reference>
<evidence type="ECO:0000256" key="2">
    <source>
        <dbReference type="ARBA" id="ARBA00009323"/>
    </source>
</evidence>
<dbReference type="Pfam" id="PF04686">
    <property type="entry name" value="SsgA"/>
    <property type="match status" value="1"/>
</dbReference>
<dbReference type="InterPro" id="IPR006776">
    <property type="entry name" value="SsgB"/>
</dbReference>
<organism evidence="7 8">
    <name type="scientific">Saccharomonospora piscinae</name>
    <dbReference type="NCBI Taxonomy" id="687388"/>
    <lineage>
        <taxon>Bacteria</taxon>
        <taxon>Bacillati</taxon>
        <taxon>Actinomycetota</taxon>
        <taxon>Actinomycetes</taxon>
        <taxon>Pseudonocardiales</taxon>
        <taxon>Pseudonocardiaceae</taxon>
        <taxon>Saccharomonospora</taxon>
    </lineage>
</organism>
<protein>
    <recommendedName>
        <fullName evidence="9">Sporulation and cell division protein, SsgA</fullName>
    </recommendedName>
</protein>
<dbReference type="InterPro" id="IPR038658">
    <property type="entry name" value="SsgB_sf"/>
</dbReference>
<dbReference type="STRING" id="1962155.B1813_18840"/>
<evidence type="ECO:0000256" key="4">
    <source>
        <dbReference type="ARBA" id="ARBA00022969"/>
    </source>
</evidence>
<evidence type="ECO:0000256" key="3">
    <source>
        <dbReference type="ARBA" id="ARBA00022618"/>
    </source>
</evidence>
<keyword evidence="6" id="KW-0131">Cell cycle</keyword>
<keyword evidence="3" id="KW-0132">Cell division</keyword>
<sequence>MWCWRDVYPFALVLNIEPGTPSWVFARDLVALGLREPTGDGDVHVRPVRSCVQVVLSPPSGRAVLTYDRTALAAYLAATEDIVPPDREHEFFDVDGELSRAGVLA</sequence>
<evidence type="ECO:0000256" key="6">
    <source>
        <dbReference type="ARBA" id="ARBA00023306"/>
    </source>
</evidence>
<dbReference type="Gene3D" id="2.30.31.20">
    <property type="entry name" value="Sporulation-specific cell division protein SsgB"/>
    <property type="match status" value="1"/>
</dbReference>
<comment type="similarity">
    <text evidence="2">Belongs to the SsgA family.</text>
</comment>